<keyword evidence="1" id="KW-0732">Signal</keyword>
<keyword evidence="3" id="KW-1185">Reference proteome</keyword>
<proteinExistence type="predicted"/>
<name>A0A1B9IW30_9TREE</name>
<feature type="chain" id="PRO_5008628936" evidence="1">
    <location>
        <begin position="18"/>
        <end position="254"/>
    </location>
</feature>
<organism evidence="2 3">
    <name type="scientific">Kwoniella mangroviensis CBS 10435</name>
    <dbReference type="NCBI Taxonomy" id="1331196"/>
    <lineage>
        <taxon>Eukaryota</taxon>
        <taxon>Fungi</taxon>
        <taxon>Dikarya</taxon>
        <taxon>Basidiomycota</taxon>
        <taxon>Agaricomycotina</taxon>
        <taxon>Tremellomycetes</taxon>
        <taxon>Tremellales</taxon>
        <taxon>Cryptococcaceae</taxon>
        <taxon>Kwoniella</taxon>
    </lineage>
</organism>
<evidence type="ECO:0000256" key="1">
    <source>
        <dbReference type="SAM" id="SignalP"/>
    </source>
</evidence>
<evidence type="ECO:0000313" key="2">
    <source>
        <dbReference type="EMBL" id="OCF59738.1"/>
    </source>
</evidence>
<accession>A0A1B9IW30</accession>
<protein>
    <submittedName>
        <fullName evidence="2">Uncharacterized protein</fullName>
    </submittedName>
</protein>
<dbReference type="EMBL" id="KI669460">
    <property type="protein sequence ID" value="OCF59738.1"/>
    <property type="molecule type" value="Genomic_DNA"/>
</dbReference>
<evidence type="ECO:0000313" key="3">
    <source>
        <dbReference type="Proteomes" id="UP000092583"/>
    </source>
</evidence>
<dbReference type="STRING" id="1331196.A0A1B9IW30"/>
<sequence>MLCFQLIHLVYLTGVTATAFNPHVELHDRDVDSPSKGDFTTSSMTGLDKRGPTCPSALPIVFPPHPPPPANEVEQYFLPVLFFNDEYMLGTNTPLPTLDAPRESILVYWDYMYTTPTTPLAYGISTMIPRDLGTLGHSATICAQSGGGSTAISETFVQYSNNHPGLAKLALPQTFDRESVSPLVDLFLYSYGFFPAKSLSNCVFTTGDTALIGAYGAGFSKPYNITCSQNIPGKIRAGMRLAFDTNYNASITVG</sequence>
<reference evidence="3" key="2">
    <citation type="submission" date="2013-12" db="EMBL/GenBank/DDBJ databases">
        <title>Evolution of pathogenesis and genome organization in the Tremellales.</title>
        <authorList>
            <person name="Cuomo C."/>
            <person name="Litvintseva A."/>
            <person name="Heitman J."/>
            <person name="Chen Y."/>
            <person name="Sun S."/>
            <person name="Springer D."/>
            <person name="Dromer F."/>
            <person name="Young S."/>
            <person name="Zeng Q."/>
            <person name="Chapman S."/>
            <person name="Gujja S."/>
            <person name="Saif S."/>
            <person name="Birren B."/>
        </authorList>
    </citation>
    <scope>NUCLEOTIDE SEQUENCE [LARGE SCALE GENOMIC DNA]</scope>
    <source>
        <strain evidence="3">CBS 10435</strain>
    </source>
</reference>
<gene>
    <name evidence="2" type="ORF">L486_02411</name>
</gene>
<dbReference type="AlphaFoldDB" id="A0A1B9IW30"/>
<dbReference type="Proteomes" id="UP000092583">
    <property type="component" value="Unassembled WGS sequence"/>
</dbReference>
<reference evidence="2 3" key="1">
    <citation type="submission" date="2013-07" db="EMBL/GenBank/DDBJ databases">
        <title>The Genome Sequence of Kwoniella mangroviensis CBS10435.</title>
        <authorList>
            <consortium name="The Broad Institute Genome Sequencing Platform"/>
            <person name="Cuomo C."/>
            <person name="Litvintseva A."/>
            <person name="Chen Y."/>
            <person name="Heitman J."/>
            <person name="Sun S."/>
            <person name="Springer D."/>
            <person name="Dromer F."/>
            <person name="Young S.K."/>
            <person name="Zeng Q."/>
            <person name="Gargeya S."/>
            <person name="Fitzgerald M."/>
            <person name="Abouelleil A."/>
            <person name="Alvarado L."/>
            <person name="Berlin A.M."/>
            <person name="Chapman S.B."/>
            <person name="Dewar J."/>
            <person name="Goldberg J."/>
            <person name="Griggs A."/>
            <person name="Gujja S."/>
            <person name="Hansen M."/>
            <person name="Howarth C."/>
            <person name="Imamovic A."/>
            <person name="Larimer J."/>
            <person name="McCowan C."/>
            <person name="Murphy C."/>
            <person name="Pearson M."/>
            <person name="Priest M."/>
            <person name="Roberts A."/>
            <person name="Saif S."/>
            <person name="Shea T."/>
            <person name="Sykes S."/>
            <person name="Wortman J."/>
            <person name="Nusbaum C."/>
            <person name="Birren B."/>
        </authorList>
    </citation>
    <scope>NUCLEOTIDE SEQUENCE [LARGE SCALE GENOMIC DNA]</scope>
    <source>
        <strain evidence="2 3">CBS 10435</strain>
    </source>
</reference>
<feature type="signal peptide" evidence="1">
    <location>
        <begin position="1"/>
        <end position="17"/>
    </location>
</feature>